<feature type="region of interest" description="Disordered" evidence="6">
    <location>
        <begin position="1"/>
        <end position="53"/>
    </location>
</feature>
<dbReference type="GO" id="GO:0000976">
    <property type="term" value="F:transcription cis-regulatory region binding"/>
    <property type="evidence" value="ECO:0007669"/>
    <property type="project" value="TreeGrafter"/>
</dbReference>
<dbReference type="PANTHER" id="PTHR45764:SF76">
    <property type="entry name" value="OS02G0132500 PROTEIN"/>
    <property type="match status" value="1"/>
</dbReference>
<reference evidence="8" key="1">
    <citation type="submission" date="2020-02" db="EMBL/GenBank/DDBJ databases">
        <authorList>
            <person name="Scholz U."/>
            <person name="Mascher M."/>
            <person name="Fiebig A."/>
        </authorList>
    </citation>
    <scope>NUCLEOTIDE SEQUENCE</scope>
</reference>
<evidence type="ECO:0000256" key="4">
    <source>
        <dbReference type="ARBA" id="ARBA00023163"/>
    </source>
</evidence>
<dbReference type="SUPFAM" id="SSF57959">
    <property type="entry name" value="Leucine zipper domain"/>
    <property type="match status" value="1"/>
</dbReference>
<keyword evidence="3" id="KW-0238">DNA-binding</keyword>
<dbReference type="OrthoDB" id="551672at2759"/>
<dbReference type="InterPro" id="IPR045314">
    <property type="entry name" value="bZIP_plant_GBF1"/>
</dbReference>
<dbReference type="InterPro" id="IPR046347">
    <property type="entry name" value="bZIP_sf"/>
</dbReference>
<name>A0A7I8KZE6_SPIIN</name>
<keyword evidence="9" id="KW-1185">Reference proteome</keyword>
<gene>
    <name evidence="8" type="ORF">SI8410_09013002</name>
</gene>
<evidence type="ECO:0000256" key="5">
    <source>
        <dbReference type="ARBA" id="ARBA00023242"/>
    </source>
</evidence>
<dbReference type="EMBL" id="LR746272">
    <property type="protein sequence ID" value="CAA7402324.1"/>
    <property type="molecule type" value="Genomic_DNA"/>
</dbReference>
<dbReference type="Gene3D" id="1.20.5.170">
    <property type="match status" value="1"/>
</dbReference>
<dbReference type="AlphaFoldDB" id="A0A7I8KZE6"/>
<dbReference type="PROSITE" id="PS50217">
    <property type="entry name" value="BZIP"/>
    <property type="match status" value="1"/>
</dbReference>
<accession>A0A7I8KZE6</accession>
<evidence type="ECO:0000259" key="7">
    <source>
        <dbReference type="PROSITE" id="PS50217"/>
    </source>
</evidence>
<proteinExistence type="predicted"/>
<protein>
    <recommendedName>
        <fullName evidence="7">BZIP domain-containing protein</fullName>
    </recommendedName>
</protein>
<dbReference type="CDD" id="cd14702">
    <property type="entry name" value="bZIP_plant_GBF1"/>
    <property type="match status" value="1"/>
</dbReference>
<evidence type="ECO:0000256" key="6">
    <source>
        <dbReference type="SAM" id="MobiDB-lite"/>
    </source>
</evidence>
<feature type="domain" description="BZIP" evidence="7">
    <location>
        <begin position="31"/>
        <end position="94"/>
    </location>
</feature>
<keyword evidence="4" id="KW-0804">Transcription</keyword>
<dbReference type="Pfam" id="PF00170">
    <property type="entry name" value="bZIP_1"/>
    <property type="match status" value="1"/>
</dbReference>
<sequence length="153" mass="17144">MASPCGSGASSGYTLPTTNSGSDEDLQQALNQRKKKRMLSNRESARRSRLRKQRHLDDLAAQVAQLRKENNQILTSYNVITQQILAIDSENSVLRTQTMELSHRLQSLNEILLHMNGLAAVDHPSQNLDGFFVNPWSSISLNHPIMASPDMFQ</sequence>
<feature type="compositionally biased region" description="Polar residues" evidence="6">
    <location>
        <begin position="8"/>
        <end position="21"/>
    </location>
</feature>
<keyword evidence="5" id="KW-0539">Nucleus</keyword>
<evidence type="ECO:0000256" key="1">
    <source>
        <dbReference type="ARBA" id="ARBA00004123"/>
    </source>
</evidence>
<dbReference type="SMART" id="SM00338">
    <property type="entry name" value="BRLZ"/>
    <property type="match status" value="1"/>
</dbReference>
<comment type="subcellular location">
    <subcellularLocation>
        <location evidence="1">Nucleus</location>
    </subcellularLocation>
</comment>
<dbReference type="GO" id="GO:0003700">
    <property type="term" value="F:DNA-binding transcription factor activity"/>
    <property type="evidence" value="ECO:0007669"/>
    <property type="project" value="InterPro"/>
</dbReference>
<dbReference type="PANTHER" id="PTHR45764">
    <property type="entry name" value="BZIP TRANSCRIPTION FACTOR 44"/>
    <property type="match status" value="1"/>
</dbReference>
<keyword evidence="2" id="KW-0805">Transcription regulation</keyword>
<dbReference type="FunFam" id="1.20.5.170:FF:000020">
    <property type="entry name" value="BZIP transcription factor"/>
    <property type="match status" value="1"/>
</dbReference>
<dbReference type="InterPro" id="IPR004827">
    <property type="entry name" value="bZIP"/>
</dbReference>
<evidence type="ECO:0000313" key="8">
    <source>
        <dbReference type="EMBL" id="CAA7402324.1"/>
    </source>
</evidence>
<evidence type="ECO:0000256" key="3">
    <source>
        <dbReference type="ARBA" id="ARBA00023125"/>
    </source>
</evidence>
<evidence type="ECO:0000313" key="9">
    <source>
        <dbReference type="Proteomes" id="UP000663760"/>
    </source>
</evidence>
<dbReference type="GO" id="GO:0046982">
    <property type="term" value="F:protein heterodimerization activity"/>
    <property type="evidence" value="ECO:0007669"/>
    <property type="project" value="UniProtKB-ARBA"/>
</dbReference>
<dbReference type="GO" id="GO:0045893">
    <property type="term" value="P:positive regulation of DNA-templated transcription"/>
    <property type="evidence" value="ECO:0007669"/>
    <property type="project" value="TreeGrafter"/>
</dbReference>
<dbReference type="GO" id="GO:0005634">
    <property type="term" value="C:nucleus"/>
    <property type="evidence" value="ECO:0007669"/>
    <property type="project" value="UniProtKB-SubCell"/>
</dbReference>
<dbReference type="PROSITE" id="PS00036">
    <property type="entry name" value="BZIP_BASIC"/>
    <property type="match status" value="1"/>
</dbReference>
<dbReference type="Proteomes" id="UP000663760">
    <property type="component" value="Chromosome 9"/>
</dbReference>
<evidence type="ECO:0000256" key="2">
    <source>
        <dbReference type="ARBA" id="ARBA00023015"/>
    </source>
</evidence>
<organism evidence="8 9">
    <name type="scientific">Spirodela intermedia</name>
    <name type="common">Intermediate duckweed</name>
    <dbReference type="NCBI Taxonomy" id="51605"/>
    <lineage>
        <taxon>Eukaryota</taxon>
        <taxon>Viridiplantae</taxon>
        <taxon>Streptophyta</taxon>
        <taxon>Embryophyta</taxon>
        <taxon>Tracheophyta</taxon>
        <taxon>Spermatophyta</taxon>
        <taxon>Magnoliopsida</taxon>
        <taxon>Liliopsida</taxon>
        <taxon>Araceae</taxon>
        <taxon>Lemnoideae</taxon>
        <taxon>Spirodela</taxon>
    </lineage>
</organism>